<organism evidence="2 3">
    <name type="scientific">Microthyrium microscopicum</name>
    <dbReference type="NCBI Taxonomy" id="703497"/>
    <lineage>
        <taxon>Eukaryota</taxon>
        <taxon>Fungi</taxon>
        <taxon>Dikarya</taxon>
        <taxon>Ascomycota</taxon>
        <taxon>Pezizomycotina</taxon>
        <taxon>Dothideomycetes</taxon>
        <taxon>Dothideomycetes incertae sedis</taxon>
        <taxon>Microthyriales</taxon>
        <taxon>Microthyriaceae</taxon>
        <taxon>Microthyrium</taxon>
    </lineage>
</organism>
<name>A0A6A6U6T4_9PEZI</name>
<evidence type="ECO:0000256" key="1">
    <source>
        <dbReference type="SAM" id="MobiDB-lite"/>
    </source>
</evidence>
<evidence type="ECO:0000313" key="2">
    <source>
        <dbReference type="EMBL" id="KAF2667301.1"/>
    </source>
</evidence>
<protein>
    <submittedName>
        <fullName evidence="2">Uncharacterized protein</fullName>
    </submittedName>
</protein>
<accession>A0A6A6U6T4</accession>
<sequence length="169" mass="18420">MHASRFQSFAPSNLRTSGLRRLKTAFSPSSSVSSTRSFRFNSGASTPHRSPSSSSSTGTASPLSSHMGSPALNGDCETMEGLVILPTTSYALDGLVLGDTIKPAVQTRSESSRNRLRTLLMRRRRQQSSWDLRVDEEQRAFGAGVNVFEPRQKGTISMGSIFEVLDGKY</sequence>
<dbReference type="AlphaFoldDB" id="A0A6A6U6T4"/>
<feature type="compositionally biased region" description="Low complexity" evidence="1">
    <location>
        <begin position="26"/>
        <end position="66"/>
    </location>
</feature>
<proteinExistence type="predicted"/>
<dbReference type="Proteomes" id="UP000799302">
    <property type="component" value="Unassembled WGS sequence"/>
</dbReference>
<feature type="region of interest" description="Disordered" evidence="1">
    <location>
        <begin position="25"/>
        <end position="72"/>
    </location>
</feature>
<dbReference type="EMBL" id="MU004237">
    <property type="protein sequence ID" value="KAF2667301.1"/>
    <property type="molecule type" value="Genomic_DNA"/>
</dbReference>
<keyword evidence="3" id="KW-1185">Reference proteome</keyword>
<gene>
    <name evidence="2" type="ORF">BT63DRAFT_289658</name>
</gene>
<evidence type="ECO:0000313" key="3">
    <source>
        <dbReference type="Proteomes" id="UP000799302"/>
    </source>
</evidence>
<reference evidence="2" key="1">
    <citation type="journal article" date="2020" name="Stud. Mycol.">
        <title>101 Dothideomycetes genomes: a test case for predicting lifestyles and emergence of pathogens.</title>
        <authorList>
            <person name="Haridas S."/>
            <person name="Albert R."/>
            <person name="Binder M."/>
            <person name="Bloem J."/>
            <person name="Labutti K."/>
            <person name="Salamov A."/>
            <person name="Andreopoulos B."/>
            <person name="Baker S."/>
            <person name="Barry K."/>
            <person name="Bills G."/>
            <person name="Bluhm B."/>
            <person name="Cannon C."/>
            <person name="Castanera R."/>
            <person name="Culley D."/>
            <person name="Daum C."/>
            <person name="Ezra D."/>
            <person name="Gonzalez J."/>
            <person name="Henrissat B."/>
            <person name="Kuo A."/>
            <person name="Liang C."/>
            <person name="Lipzen A."/>
            <person name="Lutzoni F."/>
            <person name="Magnuson J."/>
            <person name="Mondo S."/>
            <person name="Nolan M."/>
            <person name="Ohm R."/>
            <person name="Pangilinan J."/>
            <person name="Park H.-J."/>
            <person name="Ramirez L."/>
            <person name="Alfaro M."/>
            <person name="Sun H."/>
            <person name="Tritt A."/>
            <person name="Yoshinaga Y."/>
            <person name="Zwiers L.-H."/>
            <person name="Turgeon B."/>
            <person name="Goodwin S."/>
            <person name="Spatafora J."/>
            <person name="Crous P."/>
            <person name="Grigoriev I."/>
        </authorList>
    </citation>
    <scope>NUCLEOTIDE SEQUENCE</scope>
    <source>
        <strain evidence="2">CBS 115976</strain>
    </source>
</reference>